<protein>
    <submittedName>
        <fullName evidence="5">Potassium transporter 5</fullName>
    </submittedName>
</protein>
<dbReference type="STRING" id="49451.A0A1J6JWM0"/>
<dbReference type="GO" id="GO:0005886">
    <property type="term" value="C:plasma membrane"/>
    <property type="evidence" value="ECO:0007669"/>
    <property type="project" value="UniProtKB-SubCell"/>
</dbReference>
<feature type="domain" description="K+ potassium transporter integral membrane" evidence="4">
    <location>
        <begin position="1"/>
        <end position="70"/>
    </location>
</feature>
<sequence>MIYGTFSIVAQAQSLGCFPRAKVIHTSAKHEGQVYIPELNYFLMVACVVVILSFKTTGNLGNAYGICVGIPPIFPHFVSNIPSVHFVIVLVSIESIPIKKVALEERFLFGHVRPREYKVFRCVVRLGYSDQLGKPEEFGNQLVVRLKEVIRDEYYILAAHADQVADREIEPAVSAQLVAGNSSPVYMEEELEQQVDSRVSSTGSIRSMNTSAAQSNSSNRMQMVSPSLEEVEVMQFVEKAKEQGVFYLLGEAEVITKQDSSFFKKFAVNYSYNFLRKNFRQGEKVMAIPRTKLLRVGMTYEL</sequence>
<organism evidence="5 6">
    <name type="scientific">Nicotiana attenuata</name>
    <name type="common">Coyote tobacco</name>
    <dbReference type="NCBI Taxonomy" id="49451"/>
    <lineage>
        <taxon>Eukaryota</taxon>
        <taxon>Viridiplantae</taxon>
        <taxon>Streptophyta</taxon>
        <taxon>Embryophyta</taxon>
        <taxon>Tracheophyta</taxon>
        <taxon>Spermatophyta</taxon>
        <taxon>Magnoliopsida</taxon>
        <taxon>eudicotyledons</taxon>
        <taxon>Gunneridae</taxon>
        <taxon>Pentapetalae</taxon>
        <taxon>asterids</taxon>
        <taxon>lamiids</taxon>
        <taxon>Solanales</taxon>
        <taxon>Solanaceae</taxon>
        <taxon>Nicotianoideae</taxon>
        <taxon>Nicotianeae</taxon>
        <taxon>Nicotiana</taxon>
    </lineage>
</organism>
<dbReference type="InterPro" id="IPR003855">
    <property type="entry name" value="K+_transporter"/>
</dbReference>
<dbReference type="PANTHER" id="PTHR30540:SF94">
    <property type="entry name" value="POTASSIUM TRANSPORTER 5"/>
    <property type="match status" value="1"/>
</dbReference>
<evidence type="ECO:0000313" key="6">
    <source>
        <dbReference type="Proteomes" id="UP000187609"/>
    </source>
</evidence>
<dbReference type="Pfam" id="PF02705">
    <property type="entry name" value="K_trans"/>
    <property type="match status" value="1"/>
</dbReference>
<keyword evidence="6" id="KW-1185">Reference proteome</keyword>
<comment type="subcellular location">
    <subcellularLocation>
        <location evidence="1">Cell membrane</location>
        <topology evidence="1">Multi-pass membrane protein</topology>
    </subcellularLocation>
</comment>
<proteinExistence type="inferred from homology"/>
<dbReference type="InterPro" id="IPR053951">
    <property type="entry name" value="K_trans_N"/>
</dbReference>
<evidence type="ECO:0000256" key="1">
    <source>
        <dbReference type="ARBA" id="ARBA00004651"/>
    </source>
</evidence>
<accession>A0A1J6JWM0</accession>
<evidence type="ECO:0000259" key="4">
    <source>
        <dbReference type="Pfam" id="PF02705"/>
    </source>
</evidence>
<dbReference type="AlphaFoldDB" id="A0A1J6JWM0"/>
<dbReference type="EMBL" id="MJEQ01004289">
    <property type="protein sequence ID" value="OIT21526.1"/>
    <property type="molecule type" value="Genomic_DNA"/>
</dbReference>
<feature type="region of interest" description="Disordered" evidence="3">
    <location>
        <begin position="198"/>
        <end position="221"/>
    </location>
</feature>
<comment type="similarity">
    <text evidence="2">Belongs to the HAK/KUP transporter (TC 2.A.72.3) family.</text>
</comment>
<gene>
    <name evidence="5" type="primary">POT5_0</name>
    <name evidence="5" type="ORF">A4A49_54262</name>
</gene>
<evidence type="ECO:0000256" key="2">
    <source>
        <dbReference type="ARBA" id="ARBA00008440"/>
    </source>
</evidence>
<evidence type="ECO:0000256" key="3">
    <source>
        <dbReference type="SAM" id="MobiDB-lite"/>
    </source>
</evidence>
<dbReference type="PANTHER" id="PTHR30540">
    <property type="entry name" value="OSMOTIC STRESS POTASSIUM TRANSPORTER"/>
    <property type="match status" value="1"/>
</dbReference>
<name>A0A1J6JWM0_NICAT</name>
<reference evidence="5" key="1">
    <citation type="submission" date="2016-11" db="EMBL/GenBank/DDBJ databases">
        <title>The genome of Nicotiana attenuata.</title>
        <authorList>
            <person name="Xu S."/>
            <person name="Brockmoeller T."/>
            <person name="Gaquerel E."/>
            <person name="Navarro A."/>
            <person name="Kuhl H."/>
            <person name="Gase K."/>
            <person name="Ling Z."/>
            <person name="Zhou W."/>
            <person name="Kreitzer C."/>
            <person name="Stanke M."/>
            <person name="Tang H."/>
            <person name="Lyons E."/>
            <person name="Pandey P."/>
            <person name="Pandey S.P."/>
            <person name="Timmermann B."/>
            <person name="Baldwin I.T."/>
        </authorList>
    </citation>
    <scope>NUCLEOTIDE SEQUENCE [LARGE SCALE GENOMIC DNA]</scope>
    <source>
        <strain evidence="5">UT</strain>
    </source>
</reference>
<dbReference type="OMA" id="FTFMIYP"/>
<evidence type="ECO:0000313" key="5">
    <source>
        <dbReference type="EMBL" id="OIT21526.1"/>
    </source>
</evidence>
<dbReference type="Proteomes" id="UP000187609">
    <property type="component" value="Unassembled WGS sequence"/>
</dbReference>
<comment type="caution">
    <text evidence="5">The sequence shown here is derived from an EMBL/GenBank/DDBJ whole genome shotgun (WGS) entry which is preliminary data.</text>
</comment>
<dbReference type="GO" id="GO:0015079">
    <property type="term" value="F:potassium ion transmembrane transporter activity"/>
    <property type="evidence" value="ECO:0007669"/>
    <property type="project" value="InterPro"/>
</dbReference>
<dbReference type="Gramene" id="OIT21526">
    <property type="protein sequence ID" value="OIT21526"/>
    <property type="gene ID" value="A4A49_54262"/>
</dbReference>